<keyword evidence="2" id="KW-1133">Transmembrane helix</keyword>
<dbReference type="AlphaFoldDB" id="A0A641ATL0"/>
<dbReference type="InterPro" id="IPR001932">
    <property type="entry name" value="PPM-type_phosphatase-like_dom"/>
</dbReference>
<feature type="domain" description="PPM-type phosphatase" evidence="3">
    <location>
        <begin position="7"/>
        <end position="236"/>
    </location>
</feature>
<sequence length="442" mass="47531">MTALTYRYVALTDTGLRRADNEDSGYASDRLLVIADGMGGAAAGEIASSETLHVIRQLDQDLDIDAIDALDRAVIDANKRLADIIASDPSVEGMGTTLDALLWDGEKFAFAHIGDSRVYRLRGNDLQQLSTDHTFVQSLIDEGRISKAEARTHPHRSLILRAMLGRDDNGADLSWVQPVLGDRYLLCSDGLSDMVEDPAIARALSSETIDMAATELVRLALEGGGVDNVTVVIAEFVEKGTEPDEHLSSHDGQPQLVGAAASQQRPRTGGAASGTDTTRTESTFDPEELRYAPRPPSRRRWVRWTAGILVLAAILAGAGTLAYQWSQDQYYVSVEDGKVAVFRGVQADIPGVTLSHVDELTDIELSSLTEFQRREIEDGIEASSRADALRTIDELDVIPPTPDPAPTTPDPAPTTPAPTTPPATPDPAATTPTTATSAVWLR</sequence>
<proteinExistence type="predicted"/>
<dbReference type="SUPFAM" id="SSF81606">
    <property type="entry name" value="PP2C-like"/>
    <property type="match status" value="1"/>
</dbReference>
<dbReference type="Gene3D" id="3.60.40.10">
    <property type="entry name" value="PPM-type phosphatase domain"/>
    <property type="match status" value="1"/>
</dbReference>
<dbReference type="SMART" id="SM00332">
    <property type="entry name" value="PP2Cc"/>
    <property type="match status" value="1"/>
</dbReference>
<dbReference type="InterPro" id="IPR036457">
    <property type="entry name" value="PPM-type-like_dom_sf"/>
</dbReference>
<evidence type="ECO:0000259" key="3">
    <source>
        <dbReference type="PROSITE" id="PS51746"/>
    </source>
</evidence>
<reference evidence="4" key="1">
    <citation type="submission" date="2019-09" db="EMBL/GenBank/DDBJ databases">
        <authorList>
            <person name="Li J."/>
        </authorList>
    </citation>
    <scope>NUCLEOTIDE SEQUENCE [LARGE SCALE GENOMIC DNA]</scope>
    <source>
        <strain evidence="4">NRBC 14897</strain>
    </source>
</reference>
<evidence type="ECO:0000313" key="4">
    <source>
        <dbReference type="EMBL" id="KAA1380381.1"/>
    </source>
</evidence>
<dbReference type="EMBL" id="SDPP02000001">
    <property type="protein sequence ID" value="KAA1380381.1"/>
    <property type="molecule type" value="Genomic_DNA"/>
</dbReference>
<feature type="compositionally biased region" description="Pro residues" evidence="1">
    <location>
        <begin position="399"/>
        <end position="425"/>
    </location>
</feature>
<keyword evidence="5" id="KW-1185">Reference proteome</keyword>
<dbReference type="RefSeq" id="WP_129180788.1">
    <property type="nucleotide sequence ID" value="NZ_JAGIOG010000001.1"/>
</dbReference>
<feature type="region of interest" description="Disordered" evidence="1">
    <location>
        <begin position="258"/>
        <end position="295"/>
    </location>
</feature>
<organism evidence="4 5">
    <name type="scientific">Aeromicrobium fastidiosum</name>
    <dbReference type="NCBI Taxonomy" id="52699"/>
    <lineage>
        <taxon>Bacteria</taxon>
        <taxon>Bacillati</taxon>
        <taxon>Actinomycetota</taxon>
        <taxon>Actinomycetes</taxon>
        <taxon>Propionibacteriales</taxon>
        <taxon>Nocardioidaceae</taxon>
        <taxon>Aeromicrobium</taxon>
    </lineage>
</organism>
<keyword evidence="2" id="KW-0472">Membrane</keyword>
<dbReference type="SMART" id="SM00331">
    <property type="entry name" value="PP2C_SIG"/>
    <property type="match status" value="1"/>
</dbReference>
<evidence type="ECO:0000256" key="1">
    <source>
        <dbReference type="SAM" id="MobiDB-lite"/>
    </source>
</evidence>
<dbReference type="PROSITE" id="PS51746">
    <property type="entry name" value="PPM_2"/>
    <property type="match status" value="1"/>
</dbReference>
<feature type="region of interest" description="Disordered" evidence="1">
    <location>
        <begin position="395"/>
        <end position="442"/>
    </location>
</feature>
<dbReference type="Pfam" id="PF13672">
    <property type="entry name" value="PP2C_2"/>
    <property type="match status" value="1"/>
</dbReference>
<gene>
    <name evidence="4" type="ORF">ESP62_004130</name>
</gene>
<accession>A0A641ATL0</accession>
<dbReference type="Proteomes" id="UP001515100">
    <property type="component" value="Unassembled WGS sequence"/>
</dbReference>
<feature type="compositionally biased region" description="Polar residues" evidence="1">
    <location>
        <begin position="274"/>
        <end position="283"/>
    </location>
</feature>
<protein>
    <submittedName>
        <fullName evidence="4">Serine/threonine-protein phosphatase</fullName>
    </submittedName>
</protein>
<name>A0A641ATL0_9ACTN</name>
<evidence type="ECO:0000256" key="2">
    <source>
        <dbReference type="SAM" id="Phobius"/>
    </source>
</evidence>
<dbReference type="OrthoDB" id="9801841at2"/>
<feature type="transmembrane region" description="Helical" evidence="2">
    <location>
        <begin position="304"/>
        <end position="325"/>
    </location>
</feature>
<keyword evidence="2" id="KW-0812">Transmembrane</keyword>
<feature type="compositionally biased region" description="Low complexity" evidence="1">
    <location>
        <begin position="426"/>
        <end position="436"/>
    </location>
</feature>
<dbReference type="CDD" id="cd00143">
    <property type="entry name" value="PP2Cc"/>
    <property type="match status" value="1"/>
</dbReference>
<evidence type="ECO:0000313" key="5">
    <source>
        <dbReference type="Proteomes" id="UP001515100"/>
    </source>
</evidence>
<comment type="caution">
    <text evidence="4">The sequence shown here is derived from an EMBL/GenBank/DDBJ whole genome shotgun (WGS) entry which is preliminary data.</text>
</comment>